<feature type="region of interest" description="Disordered" evidence="1">
    <location>
        <begin position="31"/>
        <end position="57"/>
    </location>
</feature>
<feature type="transmembrane region" description="Helical" evidence="2">
    <location>
        <begin position="154"/>
        <end position="182"/>
    </location>
</feature>
<reference evidence="3" key="1">
    <citation type="submission" date="2021-06" db="EMBL/GenBank/DDBJ databases">
        <title>Genome sequence of Cutibacterium modestum strain KB17-24694.</title>
        <authorList>
            <person name="Dekio I."/>
            <person name="Asahina A."/>
            <person name="Nishida M."/>
        </authorList>
    </citation>
    <scope>NUCLEOTIDE SEQUENCE</scope>
    <source>
        <strain evidence="3">KB17-24694</strain>
    </source>
</reference>
<feature type="compositionally biased region" description="Polar residues" evidence="1">
    <location>
        <begin position="98"/>
        <end position="119"/>
    </location>
</feature>
<feature type="compositionally biased region" description="Basic and acidic residues" evidence="1">
    <location>
        <begin position="87"/>
        <end position="96"/>
    </location>
</feature>
<evidence type="ECO:0000256" key="2">
    <source>
        <dbReference type="SAM" id="Phobius"/>
    </source>
</evidence>
<accession>A0AAD1NVA3</accession>
<feature type="transmembrane region" description="Helical" evidence="2">
    <location>
        <begin position="194"/>
        <end position="212"/>
    </location>
</feature>
<evidence type="ECO:0000256" key="1">
    <source>
        <dbReference type="SAM" id="MobiDB-lite"/>
    </source>
</evidence>
<feature type="region of interest" description="Disordered" evidence="1">
    <location>
        <begin position="83"/>
        <end position="119"/>
    </location>
</feature>
<proteinExistence type="predicted"/>
<keyword evidence="2" id="KW-0812">Transmembrane</keyword>
<keyword evidence="2" id="KW-1133">Transmembrane helix</keyword>
<keyword evidence="2" id="KW-0472">Membrane</keyword>
<evidence type="ECO:0000313" key="3">
    <source>
        <dbReference type="EMBL" id="BCY24534.1"/>
    </source>
</evidence>
<dbReference type="AlphaFoldDB" id="A0AAD1NVA3"/>
<feature type="transmembrane region" description="Helical" evidence="2">
    <location>
        <begin position="218"/>
        <end position="238"/>
    </location>
</feature>
<evidence type="ECO:0000313" key="4">
    <source>
        <dbReference type="Proteomes" id="UP000825072"/>
    </source>
</evidence>
<gene>
    <name evidence="3" type="ORF">KB1_05240</name>
</gene>
<organism evidence="3 4">
    <name type="scientific">Cutibacterium modestum</name>
    <dbReference type="NCBI Taxonomy" id="2559073"/>
    <lineage>
        <taxon>Bacteria</taxon>
        <taxon>Bacillati</taxon>
        <taxon>Actinomycetota</taxon>
        <taxon>Actinomycetes</taxon>
        <taxon>Propionibacteriales</taxon>
        <taxon>Propionibacteriaceae</taxon>
        <taxon>Cutibacterium</taxon>
    </lineage>
</organism>
<dbReference type="Proteomes" id="UP000825072">
    <property type="component" value="Chromosome 1"/>
</dbReference>
<dbReference type="EMBL" id="AP024747">
    <property type="protein sequence ID" value="BCY24534.1"/>
    <property type="molecule type" value="Genomic_DNA"/>
</dbReference>
<protein>
    <submittedName>
        <fullName evidence="3">Uncharacterized protein</fullName>
    </submittedName>
</protein>
<name>A0AAD1NVA3_9ACTN</name>
<sequence>MARSITVPVDVVGSRPAPRAFRAPRVEPLETPIQPVNPAAGKPINAPRHYRGGDHRPLTELIPRRRSSRQPLDPFSTQAGLARPRITHRDPHEPIRTSRLTSGYSTWSAPTEAPVSTTPPSRIKLVRMPTRLDPRTPAKAGSRSFLDLCRGLGWPWIVVLVLGFAWSPLSIPALFVTWWLAWRHPFAAGRLTKALTAVTVAVIIGGAIESPVRTALAQFAWMSRLGCGIMLGLGFLLIDRQLTPTDPRTSR</sequence>